<keyword evidence="1" id="KW-0732">Signal</keyword>
<dbReference type="PIRSF" id="PIRSF033924">
    <property type="entry name" value="UCP033924"/>
    <property type="match status" value="1"/>
</dbReference>
<keyword evidence="3" id="KW-1185">Reference proteome</keyword>
<comment type="caution">
    <text evidence="2">The sequence shown here is derived from an EMBL/GenBank/DDBJ whole genome shotgun (WGS) entry which is preliminary data.</text>
</comment>
<dbReference type="Pfam" id="PF06577">
    <property type="entry name" value="EipA"/>
    <property type="match status" value="1"/>
</dbReference>
<gene>
    <name evidence="2" type="ORF">JCR33_05660</name>
</gene>
<feature type="signal peptide" evidence="1">
    <location>
        <begin position="1"/>
        <end position="26"/>
    </location>
</feature>
<accession>A0A934IPE2</accession>
<protein>
    <submittedName>
        <fullName evidence="2">DUF1134 domain-containing protein</fullName>
    </submittedName>
</protein>
<dbReference type="Proteomes" id="UP000609531">
    <property type="component" value="Unassembled WGS sequence"/>
</dbReference>
<evidence type="ECO:0000313" key="2">
    <source>
        <dbReference type="EMBL" id="MBJ3775164.1"/>
    </source>
</evidence>
<proteinExistence type="predicted"/>
<dbReference type="RefSeq" id="WP_198881045.1">
    <property type="nucleotide sequence ID" value="NZ_JAEKJA010000003.1"/>
</dbReference>
<sequence length="199" mass="21004">MLRSLTRTAVAGALLLALAAPPPALAFDGQATPVQPAERSVYTQNELVEAGHTFFGETSAELATMIQNVFAEFGQPNGYVLGQEGSGAVIGGLRYGEGVLNTRDMGRHPVFWQGPSVGWDFGGSGSRVMMLVYHLPSASALYQRFTGVDGSAYVVGGLSMTVMAADDMILVPVRTGVGARLGVSIGYLKFTAEPTWNPF</sequence>
<name>A0A934IPE2_9HYPH</name>
<dbReference type="EMBL" id="JAEKJA010000003">
    <property type="protein sequence ID" value="MBJ3775164.1"/>
    <property type="molecule type" value="Genomic_DNA"/>
</dbReference>
<evidence type="ECO:0000256" key="1">
    <source>
        <dbReference type="SAM" id="SignalP"/>
    </source>
</evidence>
<dbReference type="InterPro" id="IPR008325">
    <property type="entry name" value="EipA-like"/>
</dbReference>
<feature type="chain" id="PRO_5037141627" evidence="1">
    <location>
        <begin position="27"/>
        <end position="199"/>
    </location>
</feature>
<organism evidence="2 3">
    <name type="scientific">Acuticoccus mangrovi</name>
    <dbReference type="NCBI Taxonomy" id="2796142"/>
    <lineage>
        <taxon>Bacteria</taxon>
        <taxon>Pseudomonadati</taxon>
        <taxon>Pseudomonadota</taxon>
        <taxon>Alphaproteobacteria</taxon>
        <taxon>Hyphomicrobiales</taxon>
        <taxon>Amorphaceae</taxon>
        <taxon>Acuticoccus</taxon>
    </lineage>
</organism>
<reference evidence="2" key="1">
    <citation type="submission" date="2020-12" db="EMBL/GenBank/DDBJ databases">
        <title>Bacterial taxonomy.</title>
        <authorList>
            <person name="Pan X."/>
        </authorList>
    </citation>
    <scope>NUCLEOTIDE SEQUENCE</scope>
    <source>
        <strain evidence="2">B2012</strain>
    </source>
</reference>
<evidence type="ECO:0000313" key="3">
    <source>
        <dbReference type="Proteomes" id="UP000609531"/>
    </source>
</evidence>
<dbReference type="AlphaFoldDB" id="A0A934IPE2"/>